<dbReference type="EMBL" id="FQVW01000037">
    <property type="protein sequence ID" value="SHG50203.1"/>
    <property type="molecule type" value="Genomic_DNA"/>
</dbReference>
<dbReference type="InterPro" id="IPR043130">
    <property type="entry name" value="CDP-OH_PTrfase_TM_dom"/>
</dbReference>
<comment type="pathway">
    <text evidence="3">Phospholipid metabolism; phosphatidylglycerol biosynthesis; phosphatidylglycerol from CDP-diacylglycerol: step 1/2.</text>
</comment>
<feature type="transmembrane region" description="Helical" evidence="19">
    <location>
        <begin position="12"/>
        <end position="31"/>
    </location>
</feature>
<dbReference type="UniPathway" id="UPA00084">
    <property type="reaction ID" value="UER00503"/>
</dbReference>
<comment type="pathway">
    <text evidence="4">Lipid metabolism.</text>
</comment>
<keyword evidence="14" id="KW-0594">Phospholipid biosynthesis</keyword>
<sequence>MKITTKEIFTIPNILSYIRLILIPVFIYYYLTATEPLDYYIAAIIILVSGLTDLFDGLIARKFNQITELGKTVDPVADKLTQAAILFCLVIRYQYMWILVVLLVVKELFMGINGLILLKKGRKLDGAMWFGKVSTAVFYAATFILIAFPELSPEASGVLMTVTGGFLALSFLLYIPEFIKLYKHV</sequence>
<dbReference type="PROSITE" id="PS00379">
    <property type="entry name" value="CDP_ALCOHOL_P_TRANSF"/>
    <property type="match status" value="1"/>
</dbReference>
<dbReference type="OrthoDB" id="9796672at2"/>
<evidence type="ECO:0000256" key="5">
    <source>
        <dbReference type="ARBA" id="ARBA00010441"/>
    </source>
</evidence>
<keyword evidence="21" id="KW-1185">Reference proteome</keyword>
<dbReference type="Gene3D" id="1.20.120.1760">
    <property type="match status" value="1"/>
</dbReference>
<dbReference type="EC" id="2.7.8.5" evidence="6"/>
<evidence type="ECO:0000256" key="9">
    <source>
        <dbReference type="ARBA" id="ARBA00022679"/>
    </source>
</evidence>
<evidence type="ECO:0000313" key="20">
    <source>
        <dbReference type="EMBL" id="SHG50203.1"/>
    </source>
</evidence>
<keyword evidence="8" id="KW-0444">Lipid biosynthesis</keyword>
<evidence type="ECO:0000256" key="16">
    <source>
        <dbReference type="ARBA" id="ARBA00033018"/>
    </source>
</evidence>
<comment type="catalytic activity">
    <reaction evidence="17">
        <text>a CDP-1,2-diacyl-sn-glycerol + sn-glycerol 3-phosphate = a 1,2-diacyl-sn-glycero-3-phospho-(1'-sn-glycero-3'-phosphate) + CMP + H(+)</text>
        <dbReference type="Rhea" id="RHEA:12593"/>
        <dbReference type="ChEBI" id="CHEBI:15378"/>
        <dbReference type="ChEBI" id="CHEBI:57597"/>
        <dbReference type="ChEBI" id="CHEBI:58332"/>
        <dbReference type="ChEBI" id="CHEBI:60110"/>
        <dbReference type="ChEBI" id="CHEBI:60377"/>
        <dbReference type="EC" id="2.7.8.5"/>
    </reaction>
</comment>
<proteinExistence type="inferred from homology"/>
<dbReference type="RefSeq" id="WP_072891360.1">
    <property type="nucleotide sequence ID" value="NZ_FQVW01000037.1"/>
</dbReference>
<evidence type="ECO:0000256" key="19">
    <source>
        <dbReference type="SAM" id="Phobius"/>
    </source>
</evidence>
<keyword evidence="13 19" id="KW-0472">Membrane</keyword>
<evidence type="ECO:0000256" key="8">
    <source>
        <dbReference type="ARBA" id="ARBA00022516"/>
    </source>
</evidence>
<dbReference type="STRING" id="930117.SAMN05216225_103719"/>
<dbReference type="GO" id="GO:0008444">
    <property type="term" value="F:CDP-diacylglycerol-glycerol-3-phosphate 3-phosphatidyltransferase activity"/>
    <property type="evidence" value="ECO:0007669"/>
    <property type="project" value="UniProtKB-EC"/>
</dbReference>
<evidence type="ECO:0000256" key="18">
    <source>
        <dbReference type="RuleBase" id="RU003750"/>
    </source>
</evidence>
<evidence type="ECO:0000256" key="6">
    <source>
        <dbReference type="ARBA" id="ARBA00013170"/>
    </source>
</evidence>
<feature type="transmembrane region" description="Helical" evidence="19">
    <location>
        <begin position="130"/>
        <end position="149"/>
    </location>
</feature>
<dbReference type="Proteomes" id="UP000183988">
    <property type="component" value="Unassembled WGS sequence"/>
</dbReference>
<dbReference type="InterPro" id="IPR048254">
    <property type="entry name" value="CDP_ALCOHOL_P_TRANSF_CS"/>
</dbReference>
<evidence type="ECO:0000256" key="10">
    <source>
        <dbReference type="ARBA" id="ARBA00022692"/>
    </source>
</evidence>
<keyword evidence="9 18" id="KW-0808">Transferase</keyword>
<reference evidence="20 21" key="1">
    <citation type="submission" date="2016-11" db="EMBL/GenBank/DDBJ databases">
        <authorList>
            <person name="Jaros S."/>
            <person name="Januszkiewicz K."/>
            <person name="Wedrychowicz H."/>
        </authorList>
    </citation>
    <scope>NUCLEOTIDE SEQUENCE [LARGE SCALE GENOMIC DNA]</scope>
    <source>
        <strain evidence="20 21">IBRC-M 10683</strain>
    </source>
</reference>
<dbReference type="InterPro" id="IPR050324">
    <property type="entry name" value="CDP-alcohol_PTase-I"/>
</dbReference>
<dbReference type="InterPro" id="IPR000462">
    <property type="entry name" value="CDP-OH_P_trans"/>
</dbReference>
<keyword evidence="10 19" id="KW-0812">Transmembrane</keyword>
<evidence type="ECO:0000256" key="4">
    <source>
        <dbReference type="ARBA" id="ARBA00005189"/>
    </source>
</evidence>
<keyword evidence="11 19" id="KW-1133">Transmembrane helix</keyword>
<dbReference type="InterPro" id="IPR004570">
    <property type="entry name" value="Phosphatidylglycerol_P_synth"/>
</dbReference>
<evidence type="ECO:0000256" key="17">
    <source>
        <dbReference type="ARBA" id="ARBA00048586"/>
    </source>
</evidence>
<evidence type="ECO:0000256" key="15">
    <source>
        <dbReference type="ARBA" id="ARBA00023264"/>
    </source>
</evidence>
<gene>
    <name evidence="20" type="ORF">SAMN05216225_103719</name>
</gene>
<organism evidence="20 21">
    <name type="scientific">Ornithinibacillus halophilus</name>
    <dbReference type="NCBI Taxonomy" id="930117"/>
    <lineage>
        <taxon>Bacteria</taxon>
        <taxon>Bacillati</taxon>
        <taxon>Bacillota</taxon>
        <taxon>Bacilli</taxon>
        <taxon>Bacillales</taxon>
        <taxon>Bacillaceae</taxon>
        <taxon>Ornithinibacillus</taxon>
    </lineage>
</organism>
<comment type="function">
    <text evidence="1">This protein catalyzes the committed step to the synthesis of the acidic phospholipids.</text>
</comment>
<evidence type="ECO:0000256" key="2">
    <source>
        <dbReference type="ARBA" id="ARBA00004141"/>
    </source>
</evidence>
<dbReference type="PIRSF" id="PIRSF000847">
    <property type="entry name" value="Phos_ph_gly_syn"/>
    <property type="match status" value="1"/>
</dbReference>
<keyword evidence="15" id="KW-1208">Phospholipid metabolism</keyword>
<evidence type="ECO:0000256" key="7">
    <source>
        <dbReference type="ARBA" id="ARBA00014944"/>
    </source>
</evidence>
<dbReference type="PANTHER" id="PTHR14269">
    <property type="entry name" value="CDP-DIACYLGLYCEROL--GLYCEROL-3-PHOSPHATE 3-PHOSPHATIDYLTRANSFERASE-RELATED"/>
    <property type="match status" value="1"/>
</dbReference>
<dbReference type="AlphaFoldDB" id="A0A1M5KDE4"/>
<evidence type="ECO:0000256" key="12">
    <source>
        <dbReference type="ARBA" id="ARBA00023098"/>
    </source>
</evidence>
<dbReference type="GO" id="GO:0016020">
    <property type="term" value="C:membrane"/>
    <property type="evidence" value="ECO:0007669"/>
    <property type="project" value="UniProtKB-SubCell"/>
</dbReference>
<comment type="subcellular location">
    <subcellularLocation>
        <location evidence="2">Membrane</location>
        <topology evidence="2">Multi-pass membrane protein</topology>
    </subcellularLocation>
</comment>
<evidence type="ECO:0000256" key="1">
    <source>
        <dbReference type="ARBA" id="ARBA00003973"/>
    </source>
</evidence>
<evidence type="ECO:0000256" key="13">
    <source>
        <dbReference type="ARBA" id="ARBA00023136"/>
    </source>
</evidence>
<comment type="similarity">
    <text evidence="5 18">Belongs to the CDP-alcohol phosphatidyltransferase class-I family.</text>
</comment>
<accession>A0A1M5KDE4</accession>
<feature type="transmembrane region" description="Helical" evidence="19">
    <location>
        <begin position="37"/>
        <end position="55"/>
    </location>
</feature>
<evidence type="ECO:0000313" key="21">
    <source>
        <dbReference type="Proteomes" id="UP000183988"/>
    </source>
</evidence>
<name>A0A1M5KDE4_9BACI</name>
<evidence type="ECO:0000256" key="14">
    <source>
        <dbReference type="ARBA" id="ARBA00023209"/>
    </source>
</evidence>
<protein>
    <recommendedName>
        <fullName evidence="7">CDP-diacylglycerol--glycerol-3-phosphate 3-phosphatidyltransferase</fullName>
        <ecNumber evidence="6">2.7.8.5</ecNumber>
    </recommendedName>
    <alternativeName>
        <fullName evidence="16">Phosphatidylglycerophosphate synthase</fullName>
    </alternativeName>
</protein>
<feature type="transmembrane region" description="Helical" evidence="19">
    <location>
        <begin position="155"/>
        <end position="175"/>
    </location>
</feature>
<dbReference type="Pfam" id="PF01066">
    <property type="entry name" value="CDP-OH_P_transf"/>
    <property type="match status" value="1"/>
</dbReference>
<evidence type="ECO:0000256" key="3">
    <source>
        <dbReference type="ARBA" id="ARBA00005042"/>
    </source>
</evidence>
<dbReference type="GO" id="GO:0006655">
    <property type="term" value="P:phosphatidylglycerol biosynthetic process"/>
    <property type="evidence" value="ECO:0007669"/>
    <property type="project" value="UniProtKB-UniPathway"/>
</dbReference>
<dbReference type="PANTHER" id="PTHR14269:SF62">
    <property type="entry name" value="CDP-DIACYLGLYCEROL--GLYCEROL-3-PHOSPHATE 3-PHOSPHATIDYLTRANSFERASE 1, CHLOROPLASTIC"/>
    <property type="match status" value="1"/>
</dbReference>
<evidence type="ECO:0000256" key="11">
    <source>
        <dbReference type="ARBA" id="ARBA00022989"/>
    </source>
</evidence>
<keyword evidence="12" id="KW-0443">Lipid metabolism</keyword>